<dbReference type="Pfam" id="PF07987">
    <property type="entry name" value="DUF1775"/>
    <property type="match status" value="1"/>
</dbReference>
<feature type="chain" id="PRO_5045236389" description="YncI copper-binding domain-containing protein" evidence="2">
    <location>
        <begin position="26"/>
        <end position="211"/>
    </location>
</feature>
<feature type="signal peptide" evidence="2">
    <location>
        <begin position="1"/>
        <end position="25"/>
    </location>
</feature>
<keyword evidence="2" id="KW-0732">Signal</keyword>
<dbReference type="CDD" id="cd08545">
    <property type="entry name" value="YcnI_like"/>
    <property type="match status" value="1"/>
</dbReference>
<proteinExistence type="predicted"/>
<name>A0ABN5AJX9_9BACI</name>
<evidence type="ECO:0000256" key="1">
    <source>
        <dbReference type="SAM" id="Phobius"/>
    </source>
</evidence>
<keyword evidence="1" id="KW-1133">Transmembrane helix</keyword>
<dbReference type="RefSeq" id="WP_006638699.1">
    <property type="nucleotide sequence ID" value="NZ_BORD01000009.1"/>
</dbReference>
<evidence type="ECO:0000313" key="4">
    <source>
        <dbReference type="EMBL" id="ASB91028.1"/>
    </source>
</evidence>
<gene>
    <name evidence="4" type="ORF">S101395_04540</name>
</gene>
<keyword evidence="1" id="KW-0472">Membrane</keyword>
<dbReference type="InterPro" id="IPR012533">
    <property type="entry name" value="YcnI-copper_dom"/>
</dbReference>
<reference evidence="4 5" key="1">
    <citation type="submission" date="2017-06" db="EMBL/GenBank/DDBJ databases">
        <title>Genome sequence of Bacillus sonorensis strain SRCM101395.</title>
        <authorList>
            <person name="Cho S.H."/>
        </authorList>
    </citation>
    <scope>NUCLEOTIDE SEQUENCE [LARGE SCALE GENOMIC DNA]</scope>
    <source>
        <strain evidence="4 5">SRCM101395</strain>
    </source>
</reference>
<organism evidence="4 5">
    <name type="scientific">Bacillus sonorensis</name>
    <dbReference type="NCBI Taxonomy" id="119858"/>
    <lineage>
        <taxon>Bacteria</taxon>
        <taxon>Bacillati</taxon>
        <taxon>Bacillota</taxon>
        <taxon>Bacilli</taxon>
        <taxon>Bacillales</taxon>
        <taxon>Bacillaceae</taxon>
        <taxon>Bacillus</taxon>
    </lineage>
</organism>
<sequence length="211" mass="22821">MLKRNMFFLSAVFAALLLITVPVSAHVTVKPDESAAGSWETYTIKVPVEKNMATTKVVLSMPDGVEFQQYEPVPGWKTSTETAKNGNVTRVTWEAANGGIKPGEFQQFTFTAKNPDKEQKAAWDAYQYYKDGSIVEWTGDENADTPHSITNIVDASKLGSKTVDEHGATKKEAPAEAQGNSGIQTASLILSILAVLLGGAALLMAVRRKKS</sequence>
<dbReference type="Gene3D" id="2.60.40.2230">
    <property type="entry name" value="Uncharacterised protein YcnI-like PF07987, DUF1775"/>
    <property type="match status" value="1"/>
</dbReference>
<evidence type="ECO:0000259" key="3">
    <source>
        <dbReference type="Pfam" id="PF07987"/>
    </source>
</evidence>
<protein>
    <recommendedName>
        <fullName evidence="3">YncI copper-binding domain-containing protein</fullName>
    </recommendedName>
</protein>
<evidence type="ECO:0000256" key="2">
    <source>
        <dbReference type="SAM" id="SignalP"/>
    </source>
</evidence>
<dbReference type="InterPro" id="IPR038507">
    <property type="entry name" value="YcnI-like_sf"/>
</dbReference>
<dbReference type="EMBL" id="CP021920">
    <property type="protein sequence ID" value="ASB91028.1"/>
    <property type="molecule type" value="Genomic_DNA"/>
</dbReference>
<keyword evidence="1" id="KW-0812">Transmembrane</keyword>
<feature type="domain" description="YncI copper-binding" evidence="3">
    <location>
        <begin position="26"/>
        <end position="142"/>
    </location>
</feature>
<dbReference type="Proteomes" id="UP000196877">
    <property type="component" value="Chromosome"/>
</dbReference>
<evidence type="ECO:0000313" key="5">
    <source>
        <dbReference type="Proteomes" id="UP000196877"/>
    </source>
</evidence>
<dbReference type="GeneID" id="92851521"/>
<accession>A0ABN5AJX9</accession>
<keyword evidence="5" id="KW-1185">Reference proteome</keyword>
<feature type="transmembrane region" description="Helical" evidence="1">
    <location>
        <begin position="188"/>
        <end position="206"/>
    </location>
</feature>